<gene>
    <name evidence="1" type="ORF">C8N32_106132</name>
</gene>
<proteinExistence type="predicted"/>
<sequence length="69" mass="7505">MTQKSLLDSASEEEMAEALTFLRNFKKPGNGLDSASETVRAHACNENCDCYIELEVLQAAGIGGYRYGS</sequence>
<dbReference type="Proteomes" id="UP000243859">
    <property type="component" value="Unassembled WGS sequence"/>
</dbReference>
<name>A0A2T5BTB3_9RHOB</name>
<dbReference type="AlphaFoldDB" id="A0A2T5BTB3"/>
<protein>
    <submittedName>
        <fullName evidence="1">Uncharacterized protein</fullName>
    </submittedName>
</protein>
<dbReference type="EMBL" id="QAAA01000006">
    <property type="protein sequence ID" value="PTN02559.1"/>
    <property type="molecule type" value="Genomic_DNA"/>
</dbReference>
<organism evidence="1 2">
    <name type="scientific">Rhodovulum imhoffii</name>
    <dbReference type="NCBI Taxonomy" id="365340"/>
    <lineage>
        <taxon>Bacteria</taxon>
        <taxon>Pseudomonadati</taxon>
        <taxon>Pseudomonadota</taxon>
        <taxon>Alphaproteobacteria</taxon>
        <taxon>Rhodobacterales</taxon>
        <taxon>Paracoccaceae</taxon>
        <taxon>Rhodovulum</taxon>
    </lineage>
</organism>
<reference evidence="1 2" key="1">
    <citation type="submission" date="2018-04" db="EMBL/GenBank/DDBJ databases">
        <title>Genomic Encyclopedia of Archaeal and Bacterial Type Strains, Phase II (KMG-II): from individual species to whole genera.</title>
        <authorList>
            <person name="Goeker M."/>
        </authorList>
    </citation>
    <scope>NUCLEOTIDE SEQUENCE [LARGE SCALE GENOMIC DNA]</scope>
    <source>
        <strain evidence="1 2">DSM 18064</strain>
    </source>
</reference>
<dbReference type="RefSeq" id="WP_107891809.1">
    <property type="nucleotide sequence ID" value="NZ_NHSI01000046.1"/>
</dbReference>
<comment type="caution">
    <text evidence="1">The sequence shown here is derived from an EMBL/GenBank/DDBJ whole genome shotgun (WGS) entry which is preliminary data.</text>
</comment>
<evidence type="ECO:0000313" key="1">
    <source>
        <dbReference type="EMBL" id="PTN02559.1"/>
    </source>
</evidence>
<accession>A0A2T5BTB3</accession>
<evidence type="ECO:0000313" key="2">
    <source>
        <dbReference type="Proteomes" id="UP000243859"/>
    </source>
</evidence>
<keyword evidence="2" id="KW-1185">Reference proteome</keyword>